<protein>
    <submittedName>
        <fullName evidence="11">Uncharacterized protein</fullName>
    </submittedName>
</protein>
<dbReference type="EMBL" id="ML220114">
    <property type="protein sequence ID" value="TGZ82796.1"/>
    <property type="molecule type" value="Genomic_DNA"/>
</dbReference>
<dbReference type="Proteomes" id="UP000298138">
    <property type="component" value="Unassembled WGS sequence"/>
</dbReference>
<evidence type="ECO:0000256" key="2">
    <source>
        <dbReference type="ARBA" id="ARBA00009155"/>
    </source>
</evidence>
<dbReference type="InterPro" id="IPR025721">
    <property type="entry name" value="Exosome_cplx_N_dom"/>
</dbReference>
<dbReference type="Pfam" id="PF21266">
    <property type="entry name" value="S1_RRP4"/>
    <property type="match status" value="1"/>
</dbReference>
<keyword evidence="4" id="KW-0271">Exosome</keyword>
<dbReference type="AlphaFoldDB" id="A0A4S2N1F8"/>
<dbReference type="Pfam" id="PF14382">
    <property type="entry name" value="ECR1_N"/>
    <property type="match status" value="1"/>
</dbReference>
<dbReference type="SUPFAM" id="SSF54791">
    <property type="entry name" value="Eukaryotic type KH-domain (KH-domain type I)"/>
    <property type="match status" value="1"/>
</dbReference>
<dbReference type="PANTHER" id="PTHR21321:SF4">
    <property type="entry name" value="EXOSOME COMPLEX COMPONENT RRP4"/>
    <property type="match status" value="1"/>
</dbReference>
<dbReference type="CDD" id="cd05789">
    <property type="entry name" value="S1_Rrp4"/>
    <property type="match status" value="1"/>
</dbReference>
<proteinExistence type="inferred from homology"/>
<dbReference type="Gene3D" id="2.40.50.140">
    <property type="entry name" value="Nucleic acid-binding proteins"/>
    <property type="match status" value="1"/>
</dbReference>
<dbReference type="SUPFAM" id="SSF110324">
    <property type="entry name" value="Ribosomal L27 protein-like"/>
    <property type="match status" value="1"/>
</dbReference>
<reference evidence="11 12" key="1">
    <citation type="submission" date="2019-04" db="EMBL/GenBank/DDBJ databases">
        <title>Comparative genomics and transcriptomics to analyze fruiting body development in filamentous ascomycetes.</title>
        <authorList>
            <consortium name="DOE Joint Genome Institute"/>
            <person name="Lutkenhaus R."/>
            <person name="Traeger S."/>
            <person name="Breuer J."/>
            <person name="Kuo A."/>
            <person name="Lipzen A."/>
            <person name="Pangilinan J."/>
            <person name="Dilworth D."/>
            <person name="Sandor L."/>
            <person name="Poggeler S."/>
            <person name="Barry K."/>
            <person name="Grigoriev I.V."/>
            <person name="Nowrousian M."/>
        </authorList>
    </citation>
    <scope>NUCLEOTIDE SEQUENCE [LARGE SCALE GENOMIC DNA]</scope>
    <source>
        <strain evidence="11 12">CBS 389.68</strain>
    </source>
</reference>
<accession>A0A4S2N1F8</accession>
<dbReference type="InterPro" id="IPR036612">
    <property type="entry name" value="KH_dom_type_1_sf"/>
</dbReference>
<evidence type="ECO:0000259" key="8">
    <source>
        <dbReference type="Pfam" id="PF14382"/>
    </source>
</evidence>
<dbReference type="GO" id="GO:0071035">
    <property type="term" value="P:nuclear polyadenylation-dependent rRNA catabolic process"/>
    <property type="evidence" value="ECO:0007669"/>
    <property type="project" value="TreeGrafter"/>
</dbReference>
<dbReference type="FunCoup" id="A0A4S2N1F8">
    <property type="interactions" value="1064"/>
</dbReference>
<dbReference type="GO" id="GO:0003723">
    <property type="term" value="F:RNA binding"/>
    <property type="evidence" value="ECO:0007669"/>
    <property type="project" value="UniProtKB-KW"/>
</dbReference>
<comment type="subcellular location">
    <subcellularLocation>
        <location evidence="1">Nucleus</location>
    </subcellularLocation>
</comment>
<sequence>MLSISLPSAAPPLPPSSHHRASSDPDGDITMSASADDLDHLPTTLVTPGEPLTTSPQWMRGHGTYLTPPSTITSSVLGHITKTNKLLSVTPLHSRYTPEIGDLVIGRISEVQAKRWKVDIGSHQHAALLLSSINLPGGILRKRTSTDELQIRTFFSEGDLLVAEVQSLFQDGSASLHTRSLKYGKLRNGMLVVVPSAMVPRSKNHTVVLKGGAGAGEVEVVLGVNGFVWIAKKRVVEVKKPEGGVQGMVSITRLEEEASMALYSNENDEVDEATRKEIARVAGVVRVLAREGVRVEEEVLKIGYKIAVEMAEEGDEGLEGERGRRMVERVLGS</sequence>
<dbReference type="InterPro" id="IPR048565">
    <property type="entry name" value="S1_RRP4"/>
</dbReference>
<evidence type="ECO:0000313" key="12">
    <source>
        <dbReference type="Proteomes" id="UP000298138"/>
    </source>
</evidence>
<evidence type="ECO:0000256" key="4">
    <source>
        <dbReference type="ARBA" id="ARBA00022835"/>
    </source>
</evidence>
<dbReference type="GO" id="GO:0071051">
    <property type="term" value="P:poly(A)-dependent snoRNA 3'-end processing"/>
    <property type="evidence" value="ECO:0007669"/>
    <property type="project" value="TreeGrafter"/>
</dbReference>
<keyword evidence="3" id="KW-0698">rRNA processing</keyword>
<feature type="domain" description="RRP4 S1" evidence="10">
    <location>
        <begin position="95"/>
        <end position="167"/>
    </location>
</feature>
<evidence type="ECO:0000259" key="10">
    <source>
        <dbReference type="Pfam" id="PF21266"/>
    </source>
</evidence>
<feature type="domain" description="Exosome complex component N-terminal" evidence="8">
    <location>
        <begin position="45"/>
        <end position="82"/>
    </location>
</feature>
<dbReference type="OrthoDB" id="1650at2759"/>
<dbReference type="GO" id="GO:0071034">
    <property type="term" value="P:CUT catabolic process"/>
    <property type="evidence" value="ECO:0007669"/>
    <property type="project" value="TreeGrafter"/>
</dbReference>
<dbReference type="GO" id="GO:0000176">
    <property type="term" value="C:nuclear exosome (RNase complex)"/>
    <property type="evidence" value="ECO:0007669"/>
    <property type="project" value="UniProtKB-ARBA"/>
</dbReference>
<feature type="domain" description="K Homology" evidence="9">
    <location>
        <begin position="189"/>
        <end position="234"/>
    </location>
</feature>
<gene>
    <name evidence="11" type="ORF">EX30DRAFT_339076</name>
</gene>
<dbReference type="PANTHER" id="PTHR21321">
    <property type="entry name" value="PNAS-3 RELATED"/>
    <property type="match status" value="1"/>
</dbReference>
<dbReference type="SUPFAM" id="SSF50249">
    <property type="entry name" value="Nucleic acid-binding proteins"/>
    <property type="match status" value="1"/>
</dbReference>
<keyword evidence="6" id="KW-0539">Nucleus</keyword>
<evidence type="ECO:0000256" key="1">
    <source>
        <dbReference type="ARBA" id="ARBA00004123"/>
    </source>
</evidence>
<comment type="similarity">
    <text evidence="2">Belongs to the RRP4 family.</text>
</comment>
<dbReference type="Pfam" id="PF15985">
    <property type="entry name" value="KH_6"/>
    <property type="match status" value="1"/>
</dbReference>
<evidence type="ECO:0000256" key="3">
    <source>
        <dbReference type="ARBA" id="ARBA00022552"/>
    </source>
</evidence>
<dbReference type="FunFam" id="2.40.50.140:FF:000038">
    <property type="entry name" value="Exosome complex component RRP4"/>
    <property type="match status" value="1"/>
</dbReference>
<dbReference type="InterPro" id="IPR026699">
    <property type="entry name" value="Exosome_RNA_bind1/RRP40/RRP4"/>
</dbReference>
<keyword evidence="12" id="KW-1185">Reference proteome</keyword>
<dbReference type="GO" id="GO:0000177">
    <property type="term" value="C:cytoplasmic exosome (RNase complex)"/>
    <property type="evidence" value="ECO:0007669"/>
    <property type="project" value="TreeGrafter"/>
</dbReference>
<feature type="region of interest" description="Disordered" evidence="7">
    <location>
        <begin position="1"/>
        <end position="60"/>
    </location>
</feature>
<dbReference type="Gene3D" id="2.40.50.100">
    <property type="match status" value="1"/>
</dbReference>
<dbReference type="InterPro" id="IPR012340">
    <property type="entry name" value="NA-bd_OB-fold"/>
</dbReference>
<dbReference type="STRING" id="341454.A0A4S2N1F8"/>
<name>A0A4S2N1F8_9PEZI</name>
<evidence type="ECO:0000259" key="9">
    <source>
        <dbReference type="Pfam" id="PF15985"/>
    </source>
</evidence>
<dbReference type="InterPro" id="IPR004088">
    <property type="entry name" value="KH_dom_type_1"/>
</dbReference>
<dbReference type="GO" id="GO:0071028">
    <property type="term" value="P:nuclear mRNA surveillance"/>
    <property type="evidence" value="ECO:0007669"/>
    <property type="project" value="UniProtKB-ARBA"/>
</dbReference>
<dbReference type="GO" id="GO:0071038">
    <property type="term" value="P:TRAMP-dependent tRNA surveillance pathway"/>
    <property type="evidence" value="ECO:0007669"/>
    <property type="project" value="TreeGrafter"/>
</dbReference>
<evidence type="ECO:0000256" key="5">
    <source>
        <dbReference type="ARBA" id="ARBA00022884"/>
    </source>
</evidence>
<evidence type="ECO:0000313" key="11">
    <source>
        <dbReference type="EMBL" id="TGZ82796.1"/>
    </source>
</evidence>
<evidence type="ECO:0000256" key="7">
    <source>
        <dbReference type="SAM" id="MobiDB-lite"/>
    </source>
</evidence>
<dbReference type="InParanoid" id="A0A4S2N1F8"/>
<dbReference type="GO" id="GO:0034475">
    <property type="term" value="P:U4 snRNA 3'-end processing"/>
    <property type="evidence" value="ECO:0007669"/>
    <property type="project" value="TreeGrafter"/>
</dbReference>
<organism evidence="11 12">
    <name type="scientific">Ascodesmis nigricans</name>
    <dbReference type="NCBI Taxonomy" id="341454"/>
    <lineage>
        <taxon>Eukaryota</taxon>
        <taxon>Fungi</taxon>
        <taxon>Dikarya</taxon>
        <taxon>Ascomycota</taxon>
        <taxon>Pezizomycotina</taxon>
        <taxon>Pezizomycetes</taxon>
        <taxon>Pezizales</taxon>
        <taxon>Ascodesmidaceae</taxon>
        <taxon>Ascodesmis</taxon>
    </lineage>
</organism>
<keyword evidence="5" id="KW-0694">RNA-binding</keyword>
<dbReference type="GO" id="GO:0000467">
    <property type="term" value="P:exonucleolytic trimming to generate mature 3'-end of 5.8S rRNA from tricistronic rRNA transcript (SSU-rRNA, 5.8S rRNA, LSU-rRNA)"/>
    <property type="evidence" value="ECO:0007669"/>
    <property type="project" value="TreeGrafter"/>
</dbReference>
<evidence type="ECO:0000256" key="6">
    <source>
        <dbReference type="ARBA" id="ARBA00023242"/>
    </source>
</evidence>
<dbReference type="CDD" id="cd22525">
    <property type="entry name" value="KH-I_Rrp4_eukar"/>
    <property type="match status" value="1"/>
</dbReference>